<dbReference type="EMBL" id="LR824541">
    <property type="protein sequence ID" value="CAH1635071.1"/>
    <property type="molecule type" value="Genomic_DNA"/>
</dbReference>
<evidence type="ECO:0000259" key="5">
    <source>
        <dbReference type="Pfam" id="PF00151"/>
    </source>
</evidence>
<evidence type="ECO:0000256" key="3">
    <source>
        <dbReference type="ARBA" id="ARBA00022525"/>
    </source>
</evidence>
<dbReference type="InterPro" id="IPR000734">
    <property type="entry name" value="TAG_lipase"/>
</dbReference>
<dbReference type="Proteomes" id="UP001153321">
    <property type="component" value="Chromosome 10"/>
</dbReference>
<dbReference type="Gene3D" id="3.40.50.1820">
    <property type="entry name" value="alpha/beta hydrolase"/>
    <property type="match status" value="1"/>
</dbReference>
<accession>A0A9P0MVN6</accession>
<evidence type="ECO:0000256" key="4">
    <source>
        <dbReference type="RuleBase" id="RU004262"/>
    </source>
</evidence>
<evidence type="ECO:0000313" key="7">
    <source>
        <dbReference type="Proteomes" id="UP001153321"/>
    </source>
</evidence>
<dbReference type="GO" id="GO:0017171">
    <property type="term" value="F:serine hydrolase activity"/>
    <property type="evidence" value="ECO:0007669"/>
    <property type="project" value="TreeGrafter"/>
</dbReference>
<comment type="subcellular location">
    <subcellularLocation>
        <location evidence="1">Secreted</location>
    </subcellularLocation>
</comment>
<evidence type="ECO:0000256" key="1">
    <source>
        <dbReference type="ARBA" id="ARBA00004613"/>
    </source>
</evidence>
<organism evidence="6 7">
    <name type="scientific">Spodoptera littoralis</name>
    <name type="common">Egyptian cotton leafworm</name>
    <dbReference type="NCBI Taxonomy" id="7109"/>
    <lineage>
        <taxon>Eukaryota</taxon>
        <taxon>Metazoa</taxon>
        <taxon>Ecdysozoa</taxon>
        <taxon>Arthropoda</taxon>
        <taxon>Hexapoda</taxon>
        <taxon>Insecta</taxon>
        <taxon>Pterygota</taxon>
        <taxon>Neoptera</taxon>
        <taxon>Endopterygota</taxon>
        <taxon>Lepidoptera</taxon>
        <taxon>Glossata</taxon>
        <taxon>Ditrysia</taxon>
        <taxon>Noctuoidea</taxon>
        <taxon>Noctuidae</taxon>
        <taxon>Amphipyrinae</taxon>
        <taxon>Spodoptera</taxon>
    </lineage>
</organism>
<dbReference type="InterPro" id="IPR029058">
    <property type="entry name" value="AB_hydrolase_fold"/>
</dbReference>
<dbReference type="PANTHER" id="PTHR11610">
    <property type="entry name" value="LIPASE"/>
    <property type="match status" value="1"/>
</dbReference>
<dbReference type="AlphaFoldDB" id="A0A9P0MVN6"/>
<dbReference type="PANTHER" id="PTHR11610:SF173">
    <property type="entry name" value="LIPASE DOMAIN-CONTAINING PROTEIN-RELATED"/>
    <property type="match status" value="1"/>
</dbReference>
<dbReference type="GO" id="GO:0016042">
    <property type="term" value="P:lipid catabolic process"/>
    <property type="evidence" value="ECO:0007669"/>
    <property type="project" value="TreeGrafter"/>
</dbReference>
<dbReference type="GO" id="GO:0005615">
    <property type="term" value="C:extracellular space"/>
    <property type="evidence" value="ECO:0007669"/>
    <property type="project" value="TreeGrafter"/>
</dbReference>
<reference evidence="6" key="1">
    <citation type="submission" date="2022-02" db="EMBL/GenBank/DDBJ databases">
        <authorList>
            <person name="King R."/>
        </authorList>
    </citation>
    <scope>NUCLEOTIDE SEQUENCE</scope>
</reference>
<sequence length="249" mass="27496">MTSGPGMNKSTLLSEKTKKSLTVIVVYPSSGFLGHRETRCSLSAEGAACAAKHIPINDLKKRKTLVMISGYMDSTFSPVVRTLLAMYLGLGRNVIVLEIFPILSCPHHEAAGQPTRRVPGLADLSRSVFEEIGAGEYQPYLKGDFIMPCFQLCSHIRSVFYWYLSYSNPDKFIAVQCDSVADARHGNCYEGTLRTNALGPNTNFSKTGVFYLPTNAKSPYYLGLNGLKKRKYGVNDYLMTPAPDEDITI</sequence>
<comment type="similarity">
    <text evidence="2 4">Belongs to the AB hydrolase superfamily. Lipase family.</text>
</comment>
<protein>
    <recommendedName>
        <fullName evidence="5">Lipase domain-containing protein</fullName>
    </recommendedName>
</protein>
<dbReference type="Pfam" id="PF00151">
    <property type="entry name" value="Lipase"/>
    <property type="match status" value="1"/>
</dbReference>
<feature type="domain" description="Lipase" evidence="5">
    <location>
        <begin position="151"/>
        <end position="220"/>
    </location>
</feature>
<name>A0A9P0MVN6_SPOLI</name>
<keyword evidence="7" id="KW-1185">Reference proteome</keyword>
<dbReference type="InterPro" id="IPR013818">
    <property type="entry name" value="Lipase"/>
</dbReference>
<keyword evidence="3" id="KW-0964">Secreted</keyword>
<gene>
    <name evidence="6" type="ORF">SPLIT_LOCUS433</name>
</gene>
<evidence type="ECO:0000313" key="6">
    <source>
        <dbReference type="EMBL" id="CAH1635071.1"/>
    </source>
</evidence>
<dbReference type="GO" id="GO:0016298">
    <property type="term" value="F:lipase activity"/>
    <property type="evidence" value="ECO:0007669"/>
    <property type="project" value="InterPro"/>
</dbReference>
<proteinExistence type="inferred from homology"/>
<dbReference type="SUPFAM" id="SSF53474">
    <property type="entry name" value="alpha/beta-Hydrolases"/>
    <property type="match status" value="1"/>
</dbReference>
<evidence type="ECO:0000256" key="2">
    <source>
        <dbReference type="ARBA" id="ARBA00010701"/>
    </source>
</evidence>